<dbReference type="eggNOG" id="ENOG502T91Q">
    <property type="taxonomic scope" value="Eukaryota"/>
</dbReference>
<feature type="chain" id="PRO_5002812537" evidence="1">
    <location>
        <begin position="21"/>
        <end position="271"/>
    </location>
</feature>
<evidence type="ECO:0000313" key="2">
    <source>
        <dbReference type="EMBL" id="EDV99742.1"/>
    </source>
</evidence>
<sequence length="271" mass="28914">MRSCMGFILVISAVVADVSKEVITTTASPDQRPKRQLMTANAGIGIPIYFDNTNSAAQPNQPIKPGQPLQPIAVVGNTASLQAPGFLPAWSQNLPIVGTLITNLPLQSLSNMLGGLNLPNMGNLGQLGNLANLGNLGQLGTLPNLGGSRPGSIGGSAPQSCPLTQKLSCRCEPLLSLPVREKELQLVQILKQNARHNEDGSRELRLVISGGHVLYQRTDKADVKQQGYYSLPFQTGQYLNIHYSINRTSYTIQADVSSSPPSSDFDAWSGA</sequence>
<dbReference type="AlphaFoldDB" id="B4JJJ0"/>
<feature type="signal peptide" evidence="1">
    <location>
        <begin position="1"/>
        <end position="20"/>
    </location>
</feature>
<proteinExistence type="predicted"/>
<dbReference type="Proteomes" id="UP000001070">
    <property type="component" value="Unassembled WGS sequence"/>
</dbReference>
<reference evidence="2 3" key="1">
    <citation type="journal article" date="2007" name="Nature">
        <title>Evolution of genes and genomes on the Drosophila phylogeny.</title>
        <authorList>
            <consortium name="Drosophila 12 Genomes Consortium"/>
            <person name="Clark A.G."/>
            <person name="Eisen M.B."/>
            <person name="Smith D.R."/>
            <person name="Bergman C.M."/>
            <person name="Oliver B."/>
            <person name="Markow T.A."/>
            <person name="Kaufman T.C."/>
            <person name="Kellis M."/>
            <person name="Gelbart W."/>
            <person name="Iyer V.N."/>
            <person name="Pollard D.A."/>
            <person name="Sackton T.B."/>
            <person name="Larracuente A.M."/>
            <person name="Singh N.D."/>
            <person name="Abad J.P."/>
            <person name="Abt D.N."/>
            <person name="Adryan B."/>
            <person name="Aguade M."/>
            <person name="Akashi H."/>
            <person name="Anderson W.W."/>
            <person name="Aquadro C.F."/>
            <person name="Ardell D.H."/>
            <person name="Arguello R."/>
            <person name="Artieri C.G."/>
            <person name="Barbash D.A."/>
            <person name="Barker D."/>
            <person name="Barsanti P."/>
            <person name="Batterham P."/>
            <person name="Batzoglou S."/>
            <person name="Begun D."/>
            <person name="Bhutkar A."/>
            <person name="Blanco E."/>
            <person name="Bosak S.A."/>
            <person name="Bradley R.K."/>
            <person name="Brand A.D."/>
            <person name="Brent M.R."/>
            <person name="Brooks A.N."/>
            <person name="Brown R.H."/>
            <person name="Butlin R.K."/>
            <person name="Caggese C."/>
            <person name="Calvi B.R."/>
            <person name="Bernardo de Carvalho A."/>
            <person name="Caspi A."/>
            <person name="Castrezana S."/>
            <person name="Celniker S.E."/>
            <person name="Chang J.L."/>
            <person name="Chapple C."/>
            <person name="Chatterji S."/>
            <person name="Chinwalla A."/>
            <person name="Civetta A."/>
            <person name="Clifton S.W."/>
            <person name="Comeron J.M."/>
            <person name="Costello J.C."/>
            <person name="Coyne J.A."/>
            <person name="Daub J."/>
            <person name="David R.G."/>
            <person name="Delcher A.L."/>
            <person name="Delehaunty K."/>
            <person name="Do C.B."/>
            <person name="Ebling H."/>
            <person name="Edwards K."/>
            <person name="Eickbush T."/>
            <person name="Evans J.D."/>
            <person name="Filipski A."/>
            <person name="Findeiss S."/>
            <person name="Freyhult E."/>
            <person name="Fulton L."/>
            <person name="Fulton R."/>
            <person name="Garcia A.C."/>
            <person name="Gardiner A."/>
            <person name="Garfield D.A."/>
            <person name="Garvin B.E."/>
            <person name="Gibson G."/>
            <person name="Gilbert D."/>
            <person name="Gnerre S."/>
            <person name="Godfrey J."/>
            <person name="Good R."/>
            <person name="Gotea V."/>
            <person name="Gravely B."/>
            <person name="Greenberg A.J."/>
            <person name="Griffiths-Jones S."/>
            <person name="Gross S."/>
            <person name="Guigo R."/>
            <person name="Gustafson E.A."/>
            <person name="Haerty W."/>
            <person name="Hahn M.W."/>
            <person name="Halligan D.L."/>
            <person name="Halpern A.L."/>
            <person name="Halter G.M."/>
            <person name="Han M.V."/>
            <person name="Heger A."/>
            <person name="Hillier L."/>
            <person name="Hinrichs A.S."/>
            <person name="Holmes I."/>
            <person name="Hoskins R.A."/>
            <person name="Hubisz M.J."/>
            <person name="Hultmark D."/>
            <person name="Huntley M.A."/>
            <person name="Jaffe D.B."/>
            <person name="Jagadeeshan S."/>
            <person name="Jeck W.R."/>
            <person name="Johnson J."/>
            <person name="Jones C.D."/>
            <person name="Jordan W.C."/>
            <person name="Karpen G.H."/>
            <person name="Kataoka E."/>
            <person name="Keightley P.D."/>
            <person name="Kheradpour P."/>
            <person name="Kirkness E.F."/>
            <person name="Koerich L.B."/>
            <person name="Kristiansen K."/>
            <person name="Kudrna D."/>
            <person name="Kulathinal R.J."/>
            <person name="Kumar S."/>
            <person name="Kwok R."/>
            <person name="Lander E."/>
            <person name="Langley C.H."/>
            <person name="Lapoint R."/>
            <person name="Lazzaro B.P."/>
            <person name="Lee S.J."/>
            <person name="Levesque L."/>
            <person name="Li R."/>
            <person name="Lin C.F."/>
            <person name="Lin M.F."/>
            <person name="Lindblad-Toh K."/>
            <person name="Llopart A."/>
            <person name="Long M."/>
            <person name="Low L."/>
            <person name="Lozovsky E."/>
            <person name="Lu J."/>
            <person name="Luo M."/>
            <person name="Machado C.A."/>
            <person name="Makalowski W."/>
            <person name="Marzo M."/>
            <person name="Matsuda M."/>
            <person name="Matzkin L."/>
            <person name="McAllister B."/>
            <person name="McBride C.S."/>
            <person name="McKernan B."/>
            <person name="McKernan K."/>
            <person name="Mendez-Lago M."/>
            <person name="Minx P."/>
            <person name="Mollenhauer M.U."/>
            <person name="Montooth K."/>
            <person name="Mount S.M."/>
            <person name="Mu X."/>
            <person name="Myers E."/>
            <person name="Negre B."/>
            <person name="Newfeld S."/>
            <person name="Nielsen R."/>
            <person name="Noor M.A."/>
            <person name="O'Grady P."/>
            <person name="Pachter L."/>
            <person name="Papaceit M."/>
            <person name="Parisi M.J."/>
            <person name="Parisi M."/>
            <person name="Parts L."/>
            <person name="Pedersen J.S."/>
            <person name="Pesole G."/>
            <person name="Phillippy A.M."/>
            <person name="Ponting C.P."/>
            <person name="Pop M."/>
            <person name="Porcelli D."/>
            <person name="Powell J.R."/>
            <person name="Prohaska S."/>
            <person name="Pruitt K."/>
            <person name="Puig M."/>
            <person name="Quesneville H."/>
            <person name="Ram K.R."/>
            <person name="Rand D."/>
            <person name="Rasmussen M.D."/>
            <person name="Reed L.K."/>
            <person name="Reenan R."/>
            <person name="Reily A."/>
            <person name="Remington K.A."/>
            <person name="Rieger T.T."/>
            <person name="Ritchie M.G."/>
            <person name="Robin C."/>
            <person name="Rogers Y.H."/>
            <person name="Rohde C."/>
            <person name="Rozas J."/>
            <person name="Rubenfield M.J."/>
            <person name="Ruiz A."/>
            <person name="Russo S."/>
            <person name="Salzberg S.L."/>
            <person name="Sanchez-Gracia A."/>
            <person name="Saranga D.J."/>
            <person name="Sato H."/>
            <person name="Schaeffer S.W."/>
            <person name="Schatz M.C."/>
            <person name="Schlenke T."/>
            <person name="Schwartz R."/>
            <person name="Segarra C."/>
            <person name="Singh R.S."/>
            <person name="Sirot L."/>
            <person name="Sirota M."/>
            <person name="Sisneros N.B."/>
            <person name="Smith C.D."/>
            <person name="Smith T.F."/>
            <person name="Spieth J."/>
            <person name="Stage D.E."/>
            <person name="Stark A."/>
            <person name="Stephan W."/>
            <person name="Strausberg R.L."/>
            <person name="Strempel S."/>
            <person name="Sturgill D."/>
            <person name="Sutton G."/>
            <person name="Sutton G.G."/>
            <person name="Tao W."/>
            <person name="Teichmann S."/>
            <person name="Tobari Y.N."/>
            <person name="Tomimura Y."/>
            <person name="Tsolas J.M."/>
            <person name="Valente V.L."/>
            <person name="Venter E."/>
            <person name="Venter J.C."/>
            <person name="Vicario S."/>
            <person name="Vieira F.G."/>
            <person name="Vilella A.J."/>
            <person name="Villasante A."/>
            <person name="Walenz B."/>
            <person name="Wang J."/>
            <person name="Wasserman M."/>
            <person name="Watts T."/>
            <person name="Wilson D."/>
            <person name="Wilson R.K."/>
            <person name="Wing R.A."/>
            <person name="Wolfner M.F."/>
            <person name="Wong A."/>
            <person name="Wong G.K."/>
            <person name="Wu C.I."/>
            <person name="Wu G."/>
            <person name="Yamamoto D."/>
            <person name="Yang H.P."/>
            <person name="Yang S.P."/>
            <person name="Yorke J.A."/>
            <person name="Yoshida K."/>
            <person name="Zdobnov E."/>
            <person name="Zhang P."/>
            <person name="Zhang Y."/>
            <person name="Zimin A.V."/>
            <person name="Baldwin J."/>
            <person name="Abdouelleil A."/>
            <person name="Abdulkadir J."/>
            <person name="Abebe A."/>
            <person name="Abera B."/>
            <person name="Abreu J."/>
            <person name="Acer S.C."/>
            <person name="Aftuck L."/>
            <person name="Alexander A."/>
            <person name="An P."/>
            <person name="Anderson E."/>
            <person name="Anderson S."/>
            <person name="Arachi H."/>
            <person name="Azer M."/>
            <person name="Bachantsang P."/>
            <person name="Barry A."/>
            <person name="Bayul T."/>
            <person name="Berlin A."/>
            <person name="Bessette D."/>
            <person name="Bloom T."/>
            <person name="Blye J."/>
            <person name="Boguslavskiy L."/>
            <person name="Bonnet C."/>
            <person name="Boukhgalter B."/>
            <person name="Bourzgui I."/>
            <person name="Brown A."/>
            <person name="Cahill P."/>
            <person name="Channer S."/>
            <person name="Cheshatsang Y."/>
            <person name="Chuda L."/>
            <person name="Citroen M."/>
            <person name="Collymore A."/>
            <person name="Cooke P."/>
            <person name="Costello M."/>
            <person name="D'Aco K."/>
            <person name="Daza R."/>
            <person name="De Haan G."/>
            <person name="DeGray S."/>
            <person name="DeMaso C."/>
            <person name="Dhargay N."/>
            <person name="Dooley K."/>
            <person name="Dooley E."/>
            <person name="Doricent M."/>
            <person name="Dorje P."/>
            <person name="Dorjee K."/>
            <person name="Dupes A."/>
            <person name="Elong R."/>
            <person name="Falk J."/>
            <person name="Farina A."/>
            <person name="Faro S."/>
            <person name="Ferguson D."/>
            <person name="Fisher S."/>
            <person name="Foley C.D."/>
            <person name="Franke A."/>
            <person name="Friedrich D."/>
            <person name="Gadbois L."/>
            <person name="Gearin G."/>
            <person name="Gearin C.R."/>
            <person name="Giannoukos G."/>
            <person name="Goode T."/>
            <person name="Graham J."/>
            <person name="Grandbois E."/>
            <person name="Grewal S."/>
            <person name="Gyaltsen K."/>
            <person name="Hafez N."/>
            <person name="Hagos B."/>
            <person name="Hall J."/>
            <person name="Henson C."/>
            <person name="Hollinger A."/>
            <person name="Honan T."/>
            <person name="Huard M.D."/>
            <person name="Hughes L."/>
            <person name="Hurhula B."/>
            <person name="Husby M.E."/>
            <person name="Kamat A."/>
            <person name="Kanga B."/>
            <person name="Kashin S."/>
            <person name="Khazanovich D."/>
            <person name="Kisner P."/>
            <person name="Lance K."/>
            <person name="Lara M."/>
            <person name="Lee W."/>
            <person name="Lennon N."/>
            <person name="Letendre F."/>
            <person name="LeVine R."/>
            <person name="Lipovsky A."/>
            <person name="Liu X."/>
            <person name="Liu J."/>
            <person name="Liu S."/>
            <person name="Lokyitsang T."/>
            <person name="Lokyitsang Y."/>
            <person name="Lubonja R."/>
            <person name="Lui A."/>
            <person name="MacDonald P."/>
            <person name="Magnisalis V."/>
            <person name="Maru K."/>
            <person name="Matthews C."/>
            <person name="McCusker W."/>
            <person name="McDonough S."/>
            <person name="Mehta T."/>
            <person name="Meldrim J."/>
            <person name="Meneus L."/>
            <person name="Mihai O."/>
            <person name="Mihalev A."/>
            <person name="Mihova T."/>
            <person name="Mittelman R."/>
            <person name="Mlenga V."/>
            <person name="Montmayeur A."/>
            <person name="Mulrain L."/>
            <person name="Navidi A."/>
            <person name="Naylor J."/>
            <person name="Negash T."/>
            <person name="Nguyen T."/>
            <person name="Nguyen N."/>
            <person name="Nicol R."/>
            <person name="Norbu C."/>
            <person name="Norbu N."/>
            <person name="Novod N."/>
            <person name="O'Neill B."/>
            <person name="Osman S."/>
            <person name="Markiewicz E."/>
            <person name="Oyono O.L."/>
            <person name="Patti C."/>
            <person name="Phunkhang P."/>
            <person name="Pierre F."/>
            <person name="Priest M."/>
            <person name="Raghuraman S."/>
            <person name="Rege F."/>
            <person name="Reyes R."/>
            <person name="Rise C."/>
            <person name="Rogov P."/>
            <person name="Ross K."/>
            <person name="Ryan E."/>
            <person name="Settipalli S."/>
            <person name="Shea T."/>
            <person name="Sherpa N."/>
            <person name="Shi L."/>
            <person name="Shih D."/>
            <person name="Sparrow T."/>
            <person name="Spaulding J."/>
            <person name="Stalker J."/>
            <person name="Stange-Thomann N."/>
            <person name="Stavropoulos S."/>
            <person name="Stone C."/>
            <person name="Strader C."/>
            <person name="Tesfaye S."/>
            <person name="Thomson T."/>
            <person name="Thoulutsang Y."/>
            <person name="Thoulutsang D."/>
            <person name="Topham K."/>
            <person name="Topping I."/>
            <person name="Tsamla T."/>
            <person name="Vassiliev H."/>
            <person name="Vo A."/>
            <person name="Wangchuk T."/>
            <person name="Wangdi T."/>
            <person name="Weiand M."/>
            <person name="Wilkinson J."/>
            <person name="Wilson A."/>
            <person name="Yadav S."/>
            <person name="Young G."/>
            <person name="Yu Q."/>
            <person name="Zembek L."/>
            <person name="Zhong D."/>
            <person name="Zimmer A."/>
            <person name="Zwirko Z."/>
            <person name="Jaffe D.B."/>
            <person name="Alvarez P."/>
            <person name="Brockman W."/>
            <person name="Butler J."/>
            <person name="Chin C."/>
            <person name="Gnerre S."/>
            <person name="Grabherr M."/>
            <person name="Kleber M."/>
            <person name="Mauceli E."/>
            <person name="MacCallum I."/>
        </authorList>
    </citation>
    <scope>NUCLEOTIDE SEQUENCE [LARGE SCALE GENOMIC DNA]</scope>
    <source>
        <strain evidence="3">Tucson 15287-2541.00</strain>
    </source>
</reference>
<dbReference type="HOGENOM" id="CLU_067668_0_0_1"/>
<gene>
    <name evidence="2" type="primary">Dgri\GH12499</name>
    <name evidence="2" type="ORF">Dgri_GH12499</name>
</gene>
<evidence type="ECO:0000256" key="1">
    <source>
        <dbReference type="SAM" id="SignalP"/>
    </source>
</evidence>
<dbReference type="PhylomeDB" id="B4JJJ0"/>
<name>B4JJJ0_DROGR</name>
<dbReference type="STRING" id="7222.B4JJJ0"/>
<organism evidence="3">
    <name type="scientific">Drosophila grimshawi</name>
    <name type="common">Hawaiian fruit fly</name>
    <name type="synonym">Idiomyia grimshawi</name>
    <dbReference type="NCBI Taxonomy" id="7222"/>
    <lineage>
        <taxon>Eukaryota</taxon>
        <taxon>Metazoa</taxon>
        <taxon>Ecdysozoa</taxon>
        <taxon>Arthropoda</taxon>
        <taxon>Hexapoda</taxon>
        <taxon>Insecta</taxon>
        <taxon>Pterygota</taxon>
        <taxon>Neoptera</taxon>
        <taxon>Endopterygota</taxon>
        <taxon>Diptera</taxon>
        <taxon>Brachycera</taxon>
        <taxon>Muscomorpha</taxon>
        <taxon>Ephydroidea</taxon>
        <taxon>Drosophilidae</taxon>
        <taxon>Drosophila</taxon>
        <taxon>Hawaiian Drosophila</taxon>
    </lineage>
</organism>
<dbReference type="OMA" id="RYFNIYY"/>
<keyword evidence="3" id="KW-1185">Reference proteome</keyword>
<accession>B4JJJ0</accession>
<dbReference type="OrthoDB" id="7869978at2759"/>
<dbReference type="EMBL" id="CH916370">
    <property type="protein sequence ID" value="EDV99742.1"/>
    <property type="molecule type" value="Genomic_DNA"/>
</dbReference>
<protein>
    <submittedName>
        <fullName evidence="2">GH12499</fullName>
    </submittedName>
</protein>
<dbReference type="InParanoid" id="B4JJJ0"/>
<keyword evidence="1" id="KW-0732">Signal</keyword>
<evidence type="ECO:0000313" key="3">
    <source>
        <dbReference type="Proteomes" id="UP000001070"/>
    </source>
</evidence>
<dbReference type="KEGG" id="dgr:6564722"/>